<protein>
    <submittedName>
        <fullName evidence="2">Uncharacterized protein</fullName>
    </submittedName>
</protein>
<name>A0A9P5CKA8_CRYP1</name>
<dbReference type="OrthoDB" id="3983163at2759"/>
<dbReference type="EMBL" id="MU032352">
    <property type="protein sequence ID" value="KAF3760997.1"/>
    <property type="molecule type" value="Genomic_DNA"/>
</dbReference>
<reference evidence="2" key="1">
    <citation type="journal article" date="2020" name="Phytopathology">
        <title>Genome sequence of the chestnut blight fungus Cryphonectria parasitica EP155: A fundamental resource for an archetypical invasive plant pathogen.</title>
        <authorList>
            <person name="Crouch J.A."/>
            <person name="Dawe A."/>
            <person name="Aerts A."/>
            <person name="Barry K."/>
            <person name="Churchill A.C.L."/>
            <person name="Grimwood J."/>
            <person name="Hillman B."/>
            <person name="Milgroom M.G."/>
            <person name="Pangilinan J."/>
            <person name="Smith M."/>
            <person name="Salamov A."/>
            <person name="Schmutz J."/>
            <person name="Yadav J."/>
            <person name="Grigoriev I.V."/>
            <person name="Nuss D."/>
        </authorList>
    </citation>
    <scope>NUCLEOTIDE SEQUENCE</scope>
    <source>
        <strain evidence="2">EP155</strain>
    </source>
</reference>
<proteinExistence type="predicted"/>
<organism evidence="2 3">
    <name type="scientific">Cryphonectria parasitica (strain ATCC 38755 / EP155)</name>
    <dbReference type="NCBI Taxonomy" id="660469"/>
    <lineage>
        <taxon>Eukaryota</taxon>
        <taxon>Fungi</taxon>
        <taxon>Dikarya</taxon>
        <taxon>Ascomycota</taxon>
        <taxon>Pezizomycotina</taxon>
        <taxon>Sordariomycetes</taxon>
        <taxon>Sordariomycetidae</taxon>
        <taxon>Diaporthales</taxon>
        <taxon>Cryphonectriaceae</taxon>
        <taxon>Cryphonectria-Endothia species complex</taxon>
        <taxon>Cryphonectria</taxon>
    </lineage>
</organism>
<gene>
    <name evidence="2" type="ORF">M406DRAFT_268105</name>
</gene>
<evidence type="ECO:0000313" key="3">
    <source>
        <dbReference type="Proteomes" id="UP000803844"/>
    </source>
</evidence>
<dbReference type="InterPro" id="IPR024645">
    <property type="entry name" value="Mitochondr_Som1"/>
</dbReference>
<dbReference type="Pfam" id="PF11093">
    <property type="entry name" value="Mitochondr_Som1"/>
    <property type="match status" value="1"/>
</dbReference>
<dbReference type="AlphaFoldDB" id="A0A9P5CKA8"/>
<keyword evidence="3" id="KW-1185">Reference proteome</keyword>
<feature type="region of interest" description="Disordered" evidence="1">
    <location>
        <begin position="87"/>
        <end position="122"/>
    </location>
</feature>
<sequence>MTPPCHTFPASQLPLEIQINLDGKKRKTEKGKDIDLRACELLSLLQYSCQVDHPNQRDSRVRCYPVERWFRRCNDKKGTFMVETTAWESQETPTATPTDAQAKHRTTTHWHDGNKTDYFPSD</sequence>
<evidence type="ECO:0000256" key="1">
    <source>
        <dbReference type="SAM" id="MobiDB-lite"/>
    </source>
</evidence>
<evidence type="ECO:0000313" key="2">
    <source>
        <dbReference type="EMBL" id="KAF3760997.1"/>
    </source>
</evidence>
<dbReference type="GO" id="GO:0042720">
    <property type="term" value="C:mitochondrial inner membrane peptidase complex"/>
    <property type="evidence" value="ECO:0007669"/>
    <property type="project" value="InterPro"/>
</dbReference>
<feature type="compositionally biased region" description="Polar residues" evidence="1">
    <location>
        <begin position="87"/>
        <end position="99"/>
    </location>
</feature>
<accession>A0A9P5CKA8</accession>
<dbReference type="Proteomes" id="UP000803844">
    <property type="component" value="Unassembled WGS sequence"/>
</dbReference>
<dbReference type="RefSeq" id="XP_040771976.1">
    <property type="nucleotide sequence ID" value="XM_040917912.1"/>
</dbReference>
<comment type="caution">
    <text evidence="2">The sequence shown here is derived from an EMBL/GenBank/DDBJ whole genome shotgun (WGS) entry which is preliminary data.</text>
</comment>
<dbReference type="GeneID" id="63835041"/>